<dbReference type="InterPro" id="IPR021622">
    <property type="entry name" value="Afadin/alpha-actinin-bd"/>
</dbReference>
<feature type="compositionally biased region" description="Basic and acidic residues" evidence="4">
    <location>
        <begin position="736"/>
        <end position="745"/>
    </location>
</feature>
<sequence length="816" mass="87445">MAASTLIDGTSPEDSLSALSSQLVSLGYLSRPLDLSTLFLSPAIPANPSAKALKKHHDLLILQARAREQIAKCLWGMLEQRQSERGVIEGLLAGEARAQEEVERERKARERAEREREAMGREVEAEKVKAREAQQKLKTEQERHRHARDELAKAKNALQFVKTQALHDQKRRETEVQGLHQRLQKLTTAPSTSSDSAFTRFVVLNATASSPSSSSPLSATFNGAAGGRTSRLGGRSPPPSSAVAGATSTAALEAELDLLHSSLSEHVQARTELEGEVGELRAFVGEVGEWAEGVLEVPELVGVRKDADEGEEMRGVLQAEGDESYLIPAPHLALPVSALAAPLHRKLYAIRLGLLSLTSSSSAALSSLREELETEIERLHEEVEEEQRRREEVEREREEAKRKCEEGERLVREWAERAEKEGKRKGADESDDDLPPEIEASLALDKQHRIARKAHKHASSTAAAAAPSAPAAPAPSAPTARTSMPSAKVSAFLSELGLDTPAADNDEKAPLRAGDRVRQAAITSTRERDLAQSQQGDKPRVRPSLARQTGSVRGDKEREREGDMLPPAQPRRTSGSSRTSSSTATASSSRSSASASASAAAAPAPSSTLADILALADSPPVSSEPLVSSSAAAASRTAREPKERPVLGSSRVANHSRQEAVATGKAAALSEEDKVKAKKQALLERARIRLSRSTLPNPLELKMQSQQATTGYGVPGGEAAPPAGYEGGHFNQITQRWERPSERPETVATQGASTMPDADGSRGPSFKDQVNGFAKKFAGKFTGKDHEVTLGDSLLAGQGKGKALANAEAVKQEQAR</sequence>
<accession>A0AAV5G8R1</accession>
<comment type="similarity">
    <text evidence="1">Belongs to the ADIP family.</text>
</comment>
<dbReference type="EMBL" id="BQKY01000004">
    <property type="protein sequence ID" value="GJN88966.1"/>
    <property type="molecule type" value="Genomic_DNA"/>
</dbReference>
<comment type="caution">
    <text evidence="5">The sequence shown here is derived from an EMBL/GenBank/DDBJ whole genome shotgun (WGS) entry which is preliminary data.</text>
</comment>
<feature type="compositionally biased region" description="Basic residues" evidence="4">
    <location>
        <begin position="449"/>
        <end position="458"/>
    </location>
</feature>
<evidence type="ECO:0000256" key="1">
    <source>
        <dbReference type="ARBA" id="ARBA00009291"/>
    </source>
</evidence>
<feature type="compositionally biased region" description="Low complexity" evidence="4">
    <location>
        <begin position="459"/>
        <end position="469"/>
    </location>
</feature>
<protein>
    <recommendedName>
        <fullName evidence="7">Proteophosphoglycan ppg4</fullName>
    </recommendedName>
</protein>
<feature type="compositionally biased region" description="Basic and acidic residues" evidence="4">
    <location>
        <begin position="505"/>
        <end position="518"/>
    </location>
</feature>
<evidence type="ECO:0000313" key="5">
    <source>
        <dbReference type="EMBL" id="GJN88966.1"/>
    </source>
</evidence>
<name>A0AAV5G8R1_9BASI</name>
<feature type="region of interest" description="Disordered" evidence="4">
    <location>
        <begin position="208"/>
        <end position="247"/>
    </location>
</feature>
<feature type="compositionally biased region" description="Basic and acidic residues" evidence="4">
    <location>
        <begin position="382"/>
        <end position="428"/>
    </location>
</feature>
<feature type="region of interest" description="Disordered" evidence="4">
    <location>
        <begin position="709"/>
        <end position="767"/>
    </location>
</feature>
<feature type="compositionally biased region" description="Basic and acidic residues" evidence="4">
    <location>
        <begin position="553"/>
        <end position="563"/>
    </location>
</feature>
<evidence type="ECO:0000313" key="6">
    <source>
        <dbReference type="Proteomes" id="UP001342314"/>
    </source>
</evidence>
<reference evidence="5 6" key="1">
    <citation type="submission" date="2021-12" db="EMBL/GenBank/DDBJ databases">
        <title>High titer production of polyol ester of fatty acids by Rhodotorula paludigena BS15 towards product separation-free biomass refinery.</title>
        <authorList>
            <person name="Mano J."/>
            <person name="Ono H."/>
            <person name="Tanaka T."/>
            <person name="Naito K."/>
            <person name="Sushida H."/>
            <person name="Ike M."/>
            <person name="Tokuyasu K."/>
            <person name="Kitaoka M."/>
        </authorList>
    </citation>
    <scope>NUCLEOTIDE SEQUENCE [LARGE SCALE GENOMIC DNA]</scope>
    <source>
        <strain evidence="5 6">BS15</strain>
    </source>
</reference>
<organism evidence="5 6">
    <name type="scientific">Rhodotorula paludigena</name>
    <dbReference type="NCBI Taxonomy" id="86838"/>
    <lineage>
        <taxon>Eukaryota</taxon>
        <taxon>Fungi</taxon>
        <taxon>Dikarya</taxon>
        <taxon>Basidiomycota</taxon>
        <taxon>Pucciniomycotina</taxon>
        <taxon>Microbotryomycetes</taxon>
        <taxon>Sporidiobolales</taxon>
        <taxon>Sporidiobolaceae</taxon>
        <taxon>Rhodotorula</taxon>
    </lineage>
</organism>
<feature type="region of interest" description="Disordered" evidence="4">
    <location>
        <begin position="619"/>
        <end position="676"/>
    </location>
</feature>
<dbReference type="AlphaFoldDB" id="A0AAV5G8R1"/>
<feature type="compositionally biased region" description="Low complexity" evidence="4">
    <location>
        <begin position="570"/>
        <end position="607"/>
    </location>
</feature>
<feature type="compositionally biased region" description="Polar residues" evidence="4">
    <location>
        <begin position="184"/>
        <end position="194"/>
    </location>
</feature>
<feature type="compositionally biased region" description="Low complexity" evidence="4">
    <location>
        <begin position="477"/>
        <end position="487"/>
    </location>
</feature>
<proteinExistence type="inferred from homology"/>
<evidence type="ECO:0000256" key="2">
    <source>
        <dbReference type="ARBA" id="ARBA00023054"/>
    </source>
</evidence>
<feature type="compositionally biased region" description="Low complexity" evidence="4">
    <location>
        <begin position="227"/>
        <end position="247"/>
    </location>
</feature>
<feature type="region of interest" description="Disordered" evidence="4">
    <location>
        <begin position="796"/>
        <end position="816"/>
    </location>
</feature>
<keyword evidence="2 3" id="KW-0175">Coiled coil</keyword>
<evidence type="ECO:0008006" key="7">
    <source>
        <dbReference type="Google" id="ProtNLM"/>
    </source>
</evidence>
<dbReference type="Proteomes" id="UP001342314">
    <property type="component" value="Unassembled WGS sequence"/>
</dbReference>
<feature type="coiled-coil region" evidence="3">
    <location>
        <begin position="95"/>
        <end position="164"/>
    </location>
</feature>
<feature type="region of interest" description="Disordered" evidence="4">
    <location>
        <begin position="382"/>
        <end position="487"/>
    </location>
</feature>
<evidence type="ECO:0000256" key="4">
    <source>
        <dbReference type="SAM" id="MobiDB-lite"/>
    </source>
</evidence>
<feature type="compositionally biased region" description="Low complexity" evidence="4">
    <location>
        <begin position="619"/>
        <end position="636"/>
    </location>
</feature>
<feature type="region of interest" description="Disordered" evidence="4">
    <location>
        <begin position="500"/>
        <end position="607"/>
    </location>
</feature>
<evidence type="ECO:0000256" key="3">
    <source>
        <dbReference type="SAM" id="Coils"/>
    </source>
</evidence>
<keyword evidence="6" id="KW-1185">Reference proteome</keyword>
<feature type="compositionally biased region" description="Basic and acidic residues" evidence="4">
    <location>
        <begin position="165"/>
        <end position="175"/>
    </location>
</feature>
<feature type="compositionally biased region" description="Low complexity" evidence="4">
    <location>
        <begin position="209"/>
        <end position="218"/>
    </location>
</feature>
<gene>
    <name evidence="5" type="ORF">Rhopal_001937-T1</name>
</gene>
<feature type="region of interest" description="Disordered" evidence="4">
    <location>
        <begin position="164"/>
        <end position="194"/>
    </location>
</feature>
<dbReference type="Pfam" id="PF11559">
    <property type="entry name" value="ADIP"/>
    <property type="match status" value="1"/>
</dbReference>